<dbReference type="OrthoDB" id="200954at2759"/>
<gene>
    <name evidence="1" type="ORF">SADUNF_Sadunf10G0063700</name>
</gene>
<proteinExistence type="predicted"/>
<sequence length="171" mass="18981">METKLERMENPNLKNSCKMYTTTPIAVSKGIVEKEEENLEQDQSLNTLRDLYSPIDASFLPLLLQKSQLKVTSFALGFALEQDPGKSSLIENRDLLQADFVYIAIAGSSWSTLRTSAVHSLVLGMTVAPCISLVPDPPGTLAQYSGQYSWHLVKNWLIFSQIWAVLNGGMD</sequence>
<keyword evidence="2" id="KW-1185">Reference proteome</keyword>
<evidence type="ECO:0000313" key="2">
    <source>
        <dbReference type="Proteomes" id="UP000657918"/>
    </source>
</evidence>
<comment type="caution">
    <text evidence="1">The sequence shown here is derived from an EMBL/GenBank/DDBJ whole genome shotgun (WGS) entry which is preliminary data.</text>
</comment>
<dbReference type="EMBL" id="JADGMS010000010">
    <property type="protein sequence ID" value="KAF9673820.1"/>
    <property type="molecule type" value="Genomic_DNA"/>
</dbReference>
<accession>A0A835MQB9</accession>
<name>A0A835MQB9_9ROSI</name>
<protein>
    <submittedName>
        <fullName evidence="1">Uncharacterized protein</fullName>
    </submittedName>
</protein>
<organism evidence="1 2">
    <name type="scientific">Salix dunnii</name>
    <dbReference type="NCBI Taxonomy" id="1413687"/>
    <lineage>
        <taxon>Eukaryota</taxon>
        <taxon>Viridiplantae</taxon>
        <taxon>Streptophyta</taxon>
        <taxon>Embryophyta</taxon>
        <taxon>Tracheophyta</taxon>
        <taxon>Spermatophyta</taxon>
        <taxon>Magnoliopsida</taxon>
        <taxon>eudicotyledons</taxon>
        <taxon>Gunneridae</taxon>
        <taxon>Pentapetalae</taxon>
        <taxon>rosids</taxon>
        <taxon>fabids</taxon>
        <taxon>Malpighiales</taxon>
        <taxon>Salicaceae</taxon>
        <taxon>Saliceae</taxon>
        <taxon>Salix</taxon>
    </lineage>
</organism>
<dbReference type="Proteomes" id="UP000657918">
    <property type="component" value="Unassembled WGS sequence"/>
</dbReference>
<dbReference type="AlphaFoldDB" id="A0A835MQB9"/>
<evidence type="ECO:0000313" key="1">
    <source>
        <dbReference type="EMBL" id="KAF9673820.1"/>
    </source>
</evidence>
<reference evidence="1 2" key="1">
    <citation type="submission" date="2020-10" db="EMBL/GenBank/DDBJ databases">
        <title>Plant Genome Project.</title>
        <authorList>
            <person name="Zhang R.-G."/>
        </authorList>
    </citation>
    <scope>NUCLEOTIDE SEQUENCE [LARGE SCALE GENOMIC DNA]</scope>
    <source>
        <strain evidence="1">FAFU-HL-1</strain>
        <tissue evidence="1">Leaf</tissue>
    </source>
</reference>